<dbReference type="EMBL" id="CP003600">
    <property type="protein sequence ID" value="AFY95158.1"/>
    <property type="molecule type" value="Genomic_DNA"/>
</dbReference>
<dbReference type="GO" id="GO:0043886">
    <property type="term" value="F:structural constituent of carboxysome shell"/>
    <property type="evidence" value="ECO:0007669"/>
    <property type="project" value="UniProtKB-ARBA"/>
</dbReference>
<proteinExistence type="predicted"/>
<dbReference type="PATRIC" id="fig|1173020.3.peg.4834"/>
<dbReference type="OrthoDB" id="9807278at2"/>
<name>K9UKG8_CHAP6</name>
<dbReference type="HOGENOM" id="CLU_061249_0_0_3"/>
<dbReference type="PANTHER" id="PTHR43480:SF1">
    <property type="entry name" value="ACYL-[ACYL-CARRIER-PROTEIN]--UDP-N-ACETYLGLUCOSAMINE O-ACYLTRANSFERASE, MITOCHONDRIAL-RELATED"/>
    <property type="match status" value="1"/>
</dbReference>
<keyword evidence="1" id="KW-0444">Lipid biosynthesis</keyword>
<dbReference type="Pfam" id="PF00132">
    <property type="entry name" value="Hexapep"/>
    <property type="match status" value="2"/>
</dbReference>
<dbReference type="InterPro" id="IPR010137">
    <property type="entry name" value="Lipid_A_LpxA"/>
</dbReference>
<dbReference type="Proteomes" id="UP000010366">
    <property type="component" value="Chromosome"/>
</dbReference>
<accession>K9UKG8</accession>
<evidence type="ECO:0000256" key="1">
    <source>
        <dbReference type="ARBA" id="ARBA00022516"/>
    </source>
</evidence>
<dbReference type="InterPro" id="IPR001451">
    <property type="entry name" value="Hexapep"/>
</dbReference>
<dbReference type="GO" id="GO:0016020">
    <property type="term" value="C:membrane"/>
    <property type="evidence" value="ECO:0007669"/>
    <property type="project" value="GOC"/>
</dbReference>
<evidence type="ECO:0000256" key="2">
    <source>
        <dbReference type="ARBA" id="ARBA00022556"/>
    </source>
</evidence>
<dbReference type="InterPro" id="IPR011004">
    <property type="entry name" value="Trimer_LpxA-like_sf"/>
</dbReference>
<keyword evidence="4" id="KW-0443">Lipid metabolism</keyword>
<dbReference type="GO" id="GO:0008780">
    <property type="term" value="F:acyl-[acyl-carrier-protein]-UDP-N-acetylglucosamine O-acyltransferase activity"/>
    <property type="evidence" value="ECO:0007669"/>
    <property type="project" value="InterPro"/>
</dbReference>
<dbReference type="STRING" id="1173020.Cha6605_4216"/>
<evidence type="ECO:0000259" key="6">
    <source>
        <dbReference type="Pfam" id="PF13720"/>
    </source>
</evidence>
<dbReference type="NCBIfam" id="NF003657">
    <property type="entry name" value="PRK05289.1"/>
    <property type="match status" value="1"/>
</dbReference>
<gene>
    <name evidence="7" type="ORF">Cha6605_4216</name>
</gene>
<dbReference type="RefSeq" id="WP_015161267.1">
    <property type="nucleotide sequence ID" value="NC_019697.1"/>
</dbReference>
<dbReference type="PIRSF" id="PIRSF000456">
    <property type="entry name" value="UDP-GlcNAc_acltr"/>
    <property type="match status" value="1"/>
</dbReference>
<dbReference type="CDD" id="cd03351">
    <property type="entry name" value="LbH_UDP-GlcNAc_AT"/>
    <property type="match status" value="1"/>
</dbReference>
<dbReference type="KEGG" id="cmp:Cha6605_4216"/>
<protein>
    <submittedName>
        <fullName evidence="7">Acyl-(Acyl-carrier-protein)--UDP-N-acetylglucosamine O-acyltransferase</fullName>
    </submittedName>
</protein>
<sequence length="269" mass="29381">MQIHPTSAIESGAKIGTNVSIGPFCYIRHDVEIGDNCTLDAHVTLLPHTSIGQNCHLHSNVVIGDTPQDLAFKDEPSYVKIGNNCSIREGVTIHRGTKAGSITKVGNNCLLMANSHLAHNVQLGNDIIVANGALLAGYVEVGDRAFISGNCLVHQFVRIGRLVMMAGGSAAQKDIPPFCMTRSTTLNKVMGLNTVGLRRAGLTSEERLTLKRAFRILYQSNLLIPEALSKLETEFDTDLVREICDFIKHSQQGYGRGIAGYVRQRQREE</sequence>
<reference evidence="7 8" key="1">
    <citation type="submission" date="2012-05" db="EMBL/GenBank/DDBJ databases">
        <title>Finished chromosome of genome of Chamaesiphon sp. PCC 6605.</title>
        <authorList>
            <consortium name="US DOE Joint Genome Institute"/>
            <person name="Gugger M."/>
            <person name="Coursin T."/>
            <person name="Rippka R."/>
            <person name="Tandeau De Marsac N."/>
            <person name="Huntemann M."/>
            <person name="Wei C.-L."/>
            <person name="Han J."/>
            <person name="Detter J.C."/>
            <person name="Han C."/>
            <person name="Tapia R."/>
            <person name="Chen A."/>
            <person name="Kyrpides N."/>
            <person name="Mavromatis K."/>
            <person name="Markowitz V."/>
            <person name="Szeto E."/>
            <person name="Ivanova N."/>
            <person name="Pagani I."/>
            <person name="Pati A."/>
            <person name="Goodwin L."/>
            <person name="Nordberg H.P."/>
            <person name="Cantor M.N."/>
            <person name="Hua S.X."/>
            <person name="Woyke T."/>
            <person name="Kerfeld C.A."/>
        </authorList>
    </citation>
    <scope>NUCLEOTIDE SEQUENCE [LARGE SCALE GENOMIC DNA]</scope>
    <source>
        <strain evidence="8">ATCC 27169 / PCC 6605</strain>
    </source>
</reference>
<keyword evidence="5 7" id="KW-0012">Acyltransferase</keyword>
<dbReference type="GO" id="GO:0009245">
    <property type="term" value="P:lipid A biosynthetic process"/>
    <property type="evidence" value="ECO:0007669"/>
    <property type="project" value="UniProtKB-KW"/>
</dbReference>
<dbReference type="InterPro" id="IPR037157">
    <property type="entry name" value="Acetyltransf_C_sf"/>
</dbReference>
<dbReference type="PANTHER" id="PTHR43480">
    <property type="entry name" value="ACYL-[ACYL-CARRIER-PROTEIN]--UDP-N-ACETYLGLUCOSAMINE O-ACYLTRANSFERASE"/>
    <property type="match status" value="1"/>
</dbReference>
<dbReference type="InterPro" id="IPR029098">
    <property type="entry name" value="Acetyltransf_C"/>
</dbReference>
<keyword evidence="8" id="KW-1185">Reference proteome</keyword>
<evidence type="ECO:0000256" key="5">
    <source>
        <dbReference type="ARBA" id="ARBA00023315"/>
    </source>
</evidence>
<dbReference type="Gene3D" id="2.160.10.10">
    <property type="entry name" value="Hexapeptide repeat proteins"/>
    <property type="match status" value="1"/>
</dbReference>
<dbReference type="GO" id="GO:0031470">
    <property type="term" value="C:carboxysome"/>
    <property type="evidence" value="ECO:0007669"/>
    <property type="project" value="UniProtKB-ARBA"/>
</dbReference>
<keyword evidence="2" id="KW-0441">Lipid A biosynthesis</keyword>
<evidence type="ECO:0000256" key="3">
    <source>
        <dbReference type="ARBA" id="ARBA00022679"/>
    </source>
</evidence>
<dbReference type="SUPFAM" id="SSF51161">
    <property type="entry name" value="Trimeric LpxA-like enzymes"/>
    <property type="match status" value="1"/>
</dbReference>
<dbReference type="Gene3D" id="1.20.1180.10">
    <property type="entry name" value="Udp N-acetylglucosamine O-acyltransferase, C-terminal domain"/>
    <property type="match status" value="1"/>
</dbReference>
<dbReference type="eggNOG" id="COG1043">
    <property type="taxonomic scope" value="Bacteria"/>
</dbReference>
<evidence type="ECO:0000313" key="7">
    <source>
        <dbReference type="EMBL" id="AFY95158.1"/>
    </source>
</evidence>
<evidence type="ECO:0000256" key="4">
    <source>
        <dbReference type="ARBA" id="ARBA00023098"/>
    </source>
</evidence>
<dbReference type="NCBIfam" id="TIGR01852">
    <property type="entry name" value="lipid_A_lpxA"/>
    <property type="match status" value="1"/>
</dbReference>
<organism evidence="7 8">
    <name type="scientific">Chamaesiphon minutus (strain ATCC 27169 / PCC 6605)</name>
    <dbReference type="NCBI Taxonomy" id="1173020"/>
    <lineage>
        <taxon>Bacteria</taxon>
        <taxon>Bacillati</taxon>
        <taxon>Cyanobacteriota</taxon>
        <taxon>Cyanophyceae</taxon>
        <taxon>Gomontiellales</taxon>
        <taxon>Chamaesiphonaceae</taxon>
        <taxon>Chamaesiphon</taxon>
    </lineage>
</organism>
<feature type="domain" description="UDP N-acetylglucosamine O-acyltransferase C-terminal" evidence="6">
    <location>
        <begin position="174"/>
        <end position="253"/>
    </location>
</feature>
<keyword evidence="3 7" id="KW-0808">Transferase</keyword>
<evidence type="ECO:0000313" key="8">
    <source>
        <dbReference type="Proteomes" id="UP000010366"/>
    </source>
</evidence>
<dbReference type="Pfam" id="PF13720">
    <property type="entry name" value="Acetyltransf_11"/>
    <property type="match status" value="1"/>
</dbReference>
<dbReference type="AlphaFoldDB" id="K9UKG8"/>